<evidence type="ECO:0000256" key="6">
    <source>
        <dbReference type="ARBA" id="ARBA00023136"/>
    </source>
</evidence>
<dbReference type="Proteomes" id="UP000245678">
    <property type="component" value="Unassembled WGS sequence"/>
</dbReference>
<protein>
    <submittedName>
        <fullName evidence="9">Uncharacterized protein DUF421</fullName>
    </submittedName>
</protein>
<evidence type="ECO:0000256" key="2">
    <source>
        <dbReference type="ARBA" id="ARBA00006448"/>
    </source>
</evidence>
<keyword evidence="6 7" id="KW-0472">Membrane</keyword>
<dbReference type="GO" id="GO:0005886">
    <property type="term" value="C:plasma membrane"/>
    <property type="evidence" value="ECO:0007669"/>
    <property type="project" value="UniProtKB-SubCell"/>
</dbReference>
<keyword evidence="5 7" id="KW-1133">Transmembrane helix</keyword>
<evidence type="ECO:0000256" key="1">
    <source>
        <dbReference type="ARBA" id="ARBA00004651"/>
    </source>
</evidence>
<dbReference type="Pfam" id="PF04239">
    <property type="entry name" value="DUF421"/>
    <property type="match status" value="1"/>
</dbReference>
<evidence type="ECO:0000256" key="5">
    <source>
        <dbReference type="ARBA" id="ARBA00022989"/>
    </source>
</evidence>
<organism evidence="9 10">
    <name type="scientific">Mucilaginibacter oryzae</name>
    <dbReference type="NCBI Taxonomy" id="468058"/>
    <lineage>
        <taxon>Bacteria</taxon>
        <taxon>Pseudomonadati</taxon>
        <taxon>Bacteroidota</taxon>
        <taxon>Sphingobacteriia</taxon>
        <taxon>Sphingobacteriales</taxon>
        <taxon>Sphingobacteriaceae</taxon>
        <taxon>Mucilaginibacter</taxon>
    </lineage>
</organism>
<feature type="transmembrane region" description="Helical" evidence="7">
    <location>
        <begin position="48"/>
        <end position="65"/>
    </location>
</feature>
<accession>A0A316HIJ5</accession>
<evidence type="ECO:0000313" key="10">
    <source>
        <dbReference type="Proteomes" id="UP000245678"/>
    </source>
</evidence>
<feature type="transmembrane region" description="Helical" evidence="7">
    <location>
        <begin position="71"/>
        <end position="92"/>
    </location>
</feature>
<comment type="subcellular location">
    <subcellularLocation>
        <location evidence="1">Cell membrane</location>
        <topology evidence="1">Multi-pass membrane protein</topology>
    </subcellularLocation>
</comment>
<proteinExistence type="inferred from homology"/>
<dbReference type="RefSeq" id="WP_109606221.1">
    <property type="nucleotide sequence ID" value="NZ_QGHA01000001.1"/>
</dbReference>
<reference evidence="9 10" key="1">
    <citation type="submission" date="2018-05" db="EMBL/GenBank/DDBJ databases">
        <title>Genomic Encyclopedia of Archaeal and Bacterial Type Strains, Phase II (KMG-II): from individual species to whole genera.</title>
        <authorList>
            <person name="Goeker M."/>
        </authorList>
    </citation>
    <scope>NUCLEOTIDE SEQUENCE [LARGE SCALE GENOMIC DNA]</scope>
    <source>
        <strain evidence="9 10">DSM 19975</strain>
    </source>
</reference>
<feature type="domain" description="YetF C-terminal" evidence="8">
    <location>
        <begin position="95"/>
        <end position="163"/>
    </location>
</feature>
<keyword evidence="4 7" id="KW-0812">Transmembrane</keyword>
<comment type="similarity">
    <text evidence="2">Belongs to the UPF0702 family.</text>
</comment>
<evidence type="ECO:0000259" key="8">
    <source>
        <dbReference type="Pfam" id="PF04239"/>
    </source>
</evidence>
<gene>
    <name evidence="9" type="ORF">LX99_00591</name>
</gene>
<dbReference type="PANTHER" id="PTHR34582:SF6">
    <property type="entry name" value="UPF0702 TRANSMEMBRANE PROTEIN YCAP"/>
    <property type="match status" value="1"/>
</dbReference>
<dbReference type="EMBL" id="QGHA01000001">
    <property type="protein sequence ID" value="PWK80127.1"/>
    <property type="molecule type" value="Genomic_DNA"/>
</dbReference>
<dbReference type="AlphaFoldDB" id="A0A316HIJ5"/>
<keyword evidence="3" id="KW-1003">Cell membrane</keyword>
<dbReference type="InterPro" id="IPR007353">
    <property type="entry name" value="DUF421"/>
</dbReference>
<dbReference type="InterPro" id="IPR023090">
    <property type="entry name" value="UPF0702_alpha/beta_dom_sf"/>
</dbReference>
<dbReference type="Gene3D" id="3.30.240.20">
    <property type="entry name" value="bsu07140 like domains"/>
    <property type="match status" value="1"/>
</dbReference>
<evidence type="ECO:0000256" key="3">
    <source>
        <dbReference type="ARBA" id="ARBA00022475"/>
    </source>
</evidence>
<name>A0A316HIJ5_9SPHI</name>
<keyword evidence="10" id="KW-1185">Reference proteome</keyword>
<evidence type="ECO:0000256" key="4">
    <source>
        <dbReference type="ARBA" id="ARBA00022692"/>
    </source>
</evidence>
<comment type="caution">
    <text evidence="9">The sequence shown here is derived from an EMBL/GenBank/DDBJ whole genome shotgun (WGS) entry which is preliminary data.</text>
</comment>
<evidence type="ECO:0000256" key="7">
    <source>
        <dbReference type="SAM" id="Phobius"/>
    </source>
</evidence>
<feature type="transmembrane region" description="Helical" evidence="7">
    <location>
        <begin position="16"/>
        <end position="36"/>
    </location>
</feature>
<evidence type="ECO:0000313" key="9">
    <source>
        <dbReference type="EMBL" id="PWK80127.1"/>
    </source>
</evidence>
<dbReference type="PANTHER" id="PTHR34582">
    <property type="entry name" value="UPF0702 TRANSMEMBRANE PROTEIN YCAP"/>
    <property type="match status" value="1"/>
</dbReference>
<sequence>MEVLVKIFGQGRDLGALQMGCRGLVVFLIALILIRISGRRSFGIRGPLDNIITILLGAVLSRAVVGASAFLPIITTCLVIVVLHRWVSWLIISKDNIARLIQGEKILLYKDGAFIEQHMKRALLNHEDVMHGVRRSALTEDMSQVDRVYIERNGEITVVKKRE</sequence>